<proteinExistence type="predicted"/>
<evidence type="ECO:0000256" key="7">
    <source>
        <dbReference type="PIRSR" id="PIRSR600715-1"/>
    </source>
</evidence>
<dbReference type="InterPro" id="IPR000715">
    <property type="entry name" value="Glycosyl_transferase_4"/>
</dbReference>
<feature type="transmembrane region" description="Helical" evidence="8">
    <location>
        <begin position="200"/>
        <end position="223"/>
    </location>
</feature>
<evidence type="ECO:0000256" key="2">
    <source>
        <dbReference type="ARBA" id="ARBA00022475"/>
    </source>
</evidence>
<evidence type="ECO:0000256" key="8">
    <source>
        <dbReference type="SAM" id="Phobius"/>
    </source>
</evidence>
<dbReference type="EMBL" id="RRUE01000002">
    <property type="protein sequence ID" value="RRN44005.1"/>
    <property type="molecule type" value="Genomic_DNA"/>
</dbReference>
<keyword evidence="2" id="KW-1003">Cell membrane</keyword>
<dbReference type="GO" id="GO:0071555">
    <property type="term" value="P:cell wall organization"/>
    <property type="evidence" value="ECO:0007669"/>
    <property type="project" value="TreeGrafter"/>
</dbReference>
<evidence type="ECO:0000313" key="9">
    <source>
        <dbReference type="EMBL" id="RRN44005.1"/>
    </source>
</evidence>
<reference evidence="9 10" key="1">
    <citation type="submission" date="2018-11" db="EMBL/GenBank/DDBJ databases">
        <title>Genome sequencing of Lautropia sp. KCOM 2505 (= ChDC F240).</title>
        <authorList>
            <person name="Kook J.-K."/>
            <person name="Park S.-N."/>
            <person name="Lim Y.K."/>
        </authorList>
    </citation>
    <scope>NUCLEOTIDE SEQUENCE [LARGE SCALE GENOMIC DNA]</scope>
    <source>
        <strain evidence="9 10">KCOM 2505</strain>
    </source>
</reference>
<feature type="transmembrane region" description="Helical" evidence="8">
    <location>
        <begin position="344"/>
        <end position="362"/>
    </location>
</feature>
<feature type="transmembrane region" description="Helical" evidence="8">
    <location>
        <begin position="169"/>
        <end position="188"/>
    </location>
</feature>
<keyword evidence="3 9" id="KW-0808">Transferase</keyword>
<dbReference type="Proteomes" id="UP000270261">
    <property type="component" value="Unassembled WGS sequence"/>
</dbReference>
<feature type="transmembrane region" description="Helical" evidence="8">
    <location>
        <begin position="53"/>
        <end position="74"/>
    </location>
</feature>
<evidence type="ECO:0000256" key="3">
    <source>
        <dbReference type="ARBA" id="ARBA00022679"/>
    </source>
</evidence>
<dbReference type="RefSeq" id="WP_125096204.1">
    <property type="nucleotide sequence ID" value="NZ_RRUE01000002.1"/>
</dbReference>
<evidence type="ECO:0000256" key="1">
    <source>
        <dbReference type="ARBA" id="ARBA00004651"/>
    </source>
</evidence>
<dbReference type="GO" id="GO:0044038">
    <property type="term" value="P:cell wall macromolecule biosynthetic process"/>
    <property type="evidence" value="ECO:0007669"/>
    <property type="project" value="TreeGrafter"/>
</dbReference>
<dbReference type="AlphaFoldDB" id="A0A426FMU9"/>
<evidence type="ECO:0000256" key="5">
    <source>
        <dbReference type="ARBA" id="ARBA00022989"/>
    </source>
</evidence>
<dbReference type="Pfam" id="PF00953">
    <property type="entry name" value="Glycos_transf_4"/>
    <property type="match status" value="1"/>
</dbReference>
<keyword evidence="6 8" id="KW-0472">Membrane</keyword>
<feature type="transmembrane region" description="Helical" evidence="8">
    <location>
        <begin position="317"/>
        <end position="338"/>
    </location>
</feature>
<sequence length="386" mass="41058">MSDLDLAAFVASFPWMIFVVGALLSLFLSLALKPVARRTGWVDKPNFRKIHKGEIPLIGGWSILAAAIVLQIWGPAEQRAPLGYWIGGLLLFIVAMIDDRSPIRARYRALVQLGAAVAGVAIGGQVLPTLGDFLGLGAISTMWLMVPISIIGTVAVVNAVNFTDGADGLCGGLSFISLFWFTVALIISSRYAVALHVEPAPYAASMLPLAAALLGGIAGFLWFNLRSPFRKKAAVFLGDSGSMLLGFTLAWFSIHVTSAYGAASVKPVVCLWIVAVPLADSASCIIRRILSGVTPMTPDTKHLHHLVQRLGCTPGQAVFAIHMAAFVCGLVGVTGWALGASEPMLFGGFVAALLGFIVWTNLTWRRIDREDVAAGRVVDPQPEPEA</sequence>
<keyword evidence="7" id="KW-0479">Metal-binding</keyword>
<dbReference type="PANTHER" id="PTHR22926">
    <property type="entry name" value="PHOSPHO-N-ACETYLMURAMOYL-PENTAPEPTIDE-TRANSFERASE"/>
    <property type="match status" value="1"/>
</dbReference>
<keyword evidence="4 8" id="KW-0812">Transmembrane</keyword>
<dbReference type="GO" id="GO:0009103">
    <property type="term" value="P:lipopolysaccharide biosynthetic process"/>
    <property type="evidence" value="ECO:0007669"/>
    <property type="project" value="TreeGrafter"/>
</dbReference>
<dbReference type="PANTHER" id="PTHR22926:SF3">
    <property type="entry name" value="UNDECAPRENYL-PHOSPHATE ALPHA-N-ACETYLGLUCOSAMINYL 1-PHOSPHATE TRANSFERASE"/>
    <property type="match status" value="1"/>
</dbReference>
<dbReference type="GO" id="GO:0005886">
    <property type="term" value="C:plasma membrane"/>
    <property type="evidence" value="ECO:0007669"/>
    <property type="project" value="UniProtKB-SubCell"/>
</dbReference>
<feature type="transmembrane region" description="Helical" evidence="8">
    <location>
        <begin position="80"/>
        <end position="97"/>
    </location>
</feature>
<feature type="transmembrane region" description="Helical" evidence="8">
    <location>
        <begin position="235"/>
        <end position="254"/>
    </location>
</feature>
<dbReference type="GO" id="GO:0016780">
    <property type="term" value="F:phosphotransferase activity, for other substituted phosphate groups"/>
    <property type="evidence" value="ECO:0007669"/>
    <property type="project" value="InterPro"/>
</dbReference>
<protein>
    <submittedName>
        <fullName evidence="9">Undecaprenyl/decaprenyl-phosphate alpha-N-acetylglucosaminyl 1-phosphate transferase</fullName>
    </submittedName>
</protein>
<dbReference type="GO" id="GO:0046872">
    <property type="term" value="F:metal ion binding"/>
    <property type="evidence" value="ECO:0007669"/>
    <property type="project" value="UniProtKB-KW"/>
</dbReference>
<evidence type="ECO:0000256" key="6">
    <source>
        <dbReference type="ARBA" id="ARBA00023136"/>
    </source>
</evidence>
<feature type="transmembrane region" description="Helical" evidence="8">
    <location>
        <begin position="133"/>
        <end position="157"/>
    </location>
</feature>
<feature type="binding site" evidence="7">
    <location>
        <position position="239"/>
    </location>
    <ligand>
        <name>Mg(2+)</name>
        <dbReference type="ChEBI" id="CHEBI:18420"/>
    </ligand>
</feature>
<dbReference type="CDD" id="cd06853">
    <property type="entry name" value="GT_WecA_like"/>
    <property type="match status" value="1"/>
</dbReference>
<feature type="transmembrane region" description="Helical" evidence="8">
    <location>
        <begin position="6"/>
        <end position="32"/>
    </location>
</feature>
<comment type="cofactor">
    <cofactor evidence="7">
        <name>Mg(2+)</name>
        <dbReference type="ChEBI" id="CHEBI:18420"/>
    </cofactor>
</comment>
<feature type="transmembrane region" description="Helical" evidence="8">
    <location>
        <begin position="109"/>
        <end position="127"/>
    </location>
</feature>
<accession>A0A426FMU9</accession>
<comment type="subcellular location">
    <subcellularLocation>
        <location evidence="1">Cell membrane</location>
        <topology evidence="1">Multi-pass membrane protein</topology>
    </subcellularLocation>
</comment>
<gene>
    <name evidence="9" type="ORF">EHV23_11520</name>
</gene>
<keyword evidence="7" id="KW-0460">Magnesium</keyword>
<organism evidence="9 10">
    <name type="scientific">Lautropia dentalis</name>
    <dbReference type="NCBI Taxonomy" id="2490857"/>
    <lineage>
        <taxon>Bacteria</taxon>
        <taxon>Pseudomonadati</taxon>
        <taxon>Pseudomonadota</taxon>
        <taxon>Betaproteobacteria</taxon>
        <taxon>Burkholderiales</taxon>
        <taxon>Burkholderiaceae</taxon>
        <taxon>Lautropia</taxon>
    </lineage>
</organism>
<dbReference type="OrthoDB" id="9783652at2"/>
<feature type="binding site" evidence="7">
    <location>
        <position position="161"/>
    </location>
    <ligand>
        <name>Mg(2+)</name>
        <dbReference type="ChEBI" id="CHEBI:18420"/>
    </ligand>
</feature>
<keyword evidence="5 8" id="KW-1133">Transmembrane helix</keyword>
<comment type="caution">
    <text evidence="9">The sequence shown here is derived from an EMBL/GenBank/DDBJ whole genome shotgun (WGS) entry which is preliminary data.</text>
</comment>
<keyword evidence="10" id="KW-1185">Reference proteome</keyword>
<evidence type="ECO:0000256" key="4">
    <source>
        <dbReference type="ARBA" id="ARBA00022692"/>
    </source>
</evidence>
<evidence type="ECO:0000313" key="10">
    <source>
        <dbReference type="Proteomes" id="UP000270261"/>
    </source>
</evidence>
<name>A0A426FMU9_9BURK</name>